<feature type="region of interest" description="Disordered" evidence="14">
    <location>
        <begin position="277"/>
        <end position="312"/>
    </location>
</feature>
<keyword evidence="11" id="KW-0234">DNA repair</keyword>
<gene>
    <name evidence="16" type="ORF">EDC03_3276</name>
</gene>
<dbReference type="InterPro" id="IPR012309">
    <property type="entry name" value="DNA_ligase_ATP-dep_C"/>
</dbReference>
<dbReference type="SUPFAM" id="SSF117018">
    <property type="entry name" value="ATP-dependent DNA ligase DNA-binding domain"/>
    <property type="match status" value="1"/>
</dbReference>
<dbReference type="InterPro" id="IPR050191">
    <property type="entry name" value="ATP-dep_DNA_ligase"/>
</dbReference>
<feature type="compositionally biased region" description="Acidic residues" evidence="14">
    <location>
        <begin position="278"/>
        <end position="290"/>
    </location>
</feature>
<dbReference type="AlphaFoldDB" id="A0A3N1G8R4"/>
<protein>
    <recommendedName>
        <fullName evidence="1">DNA ligase (ATP)</fullName>
        <ecNumber evidence="1">6.5.1.1</ecNumber>
    </recommendedName>
</protein>
<feature type="compositionally biased region" description="Low complexity" evidence="14">
    <location>
        <begin position="336"/>
        <end position="353"/>
    </location>
</feature>
<evidence type="ECO:0000256" key="3">
    <source>
        <dbReference type="ARBA" id="ARBA00022618"/>
    </source>
</evidence>
<dbReference type="Gene3D" id="2.40.50.140">
    <property type="entry name" value="Nucleic acid-binding proteins"/>
    <property type="match status" value="1"/>
</dbReference>
<accession>A0A3N1G8R4</accession>
<dbReference type="PROSITE" id="PS00697">
    <property type="entry name" value="DNA_LIGASE_A1"/>
    <property type="match status" value="1"/>
</dbReference>
<dbReference type="PANTHER" id="PTHR45674">
    <property type="entry name" value="DNA LIGASE 1/3 FAMILY MEMBER"/>
    <property type="match status" value="1"/>
</dbReference>
<keyword evidence="4" id="KW-0235">DNA replication</keyword>
<dbReference type="InterPro" id="IPR012310">
    <property type="entry name" value="DNA_ligase_ATP-dep_cent"/>
</dbReference>
<feature type="domain" description="ATP-dependent DNA ligase family profile" evidence="15">
    <location>
        <begin position="365"/>
        <end position="490"/>
    </location>
</feature>
<dbReference type="GO" id="GO:0051301">
    <property type="term" value="P:cell division"/>
    <property type="evidence" value="ECO:0007669"/>
    <property type="project" value="UniProtKB-KW"/>
</dbReference>
<evidence type="ECO:0000313" key="17">
    <source>
        <dbReference type="Proteomes" id="UP000276232"/>
    </source>
</evidence>
<keyword evidence="10" id="KW-0233">DNA recombination</keyword>
<reference evidence="16 17" key="1">
    <citation type="journal article" date="2015" name="Stand. Genomic Sci.">
        <title>Genomic Encyclopedia of Bacterial and Archaeal Type Strains, Phase III: the genomes of soil and plant-associated and newly described type strains.</title>
        <authorList>
            <person name="Whitman W.B."/>
            <person name="Woyke T."/>
            <person name="Klenk H.P."/>
            <person name="Zhou Y."/>
            <person name="Lilburn T.G."/>
            <person name="Beck B.J."/>
            <person name="De Vos P."/>
            <person name="Vandamme P."/>
            <person name="Eisen J.A."/>
            <person name="Garrity G."/>
            <person name="Hugenholtz P."/>
            <person name="Kyrpides N.C."/>
        </authorList>
    </citation>
    <scope>NUCLEOTIDE SEQUENCE [LARGE SCALE GENOMIC DNA]</scope>
    <source>
        <strain evidence="16 17">CECT 7306</strain>
    </source>
</reference>
<evidence type="ECO:0000256" key="13">
    <source>
        <dbReference type="ARBA" id="ARBA00034003"/>
    </source>
</evidence>
<keyword evidence="9" id="KW-0460">Magnesium</keyword>
<dbReference type="GO" id="GO:0006310">
    <property type="term" value="P:DNA recombination"/>
    <property type="evidence" value="ECO:0007669"/>
    <property type="project" value="UniProtKB-KW"/>
</dbReference>
<evidence type="ECO:0000256" key="4">
    <source>
        <dbReference type="ARBA" id="ARBA00022705"/>
    </source>
</evidence>
<dbReference type="SUPFAM" id="SSF50249">
    <property type="entry name" value="Nucleic acid-binding proteins"/>
    <property type="match status" value="1"/>
</dbReference>
<keyword evidence="17" id="KW-1185">Reference proteome</keyword>
<dbReference type="EMBL" id="RJKN01000011">
    <property type="protein sequence ID" value="ROP26639.1"/>
    <property type="molecule type" value="Genomic_DNA"/>
</dbReference>
<keyword evidence="8" id="KW-0067">ATP-binding</keyword>
<dbReference type="InterPro" id="IPR016059">
    <property type="entry name" value="DNA_ligase_ATP-dep_CS"/>
</dbReference>
<dbReference type="GO" id="GO:0003677">
    <property type="term" value="F:DNA binding"/>
    <property type="evidence" value="ECO:0007669"/>
    <property type="project" value="InterPro"/>
</dbReference>
<keyword evidence="12" id="KW-0131">Cell cycle</keyword>
<evidence type="ECO:0000256" key="12">
    <source>
        <dbReference type="ARBA" id="ARBA00023306"/>
    </source>
</evidence>
<dbReference type="GO" id="GO:0046872">
    <property type="term" value="F:metal ion binding"/>
    <property type="evidence" value="ECO:0007669"/>
    <property type="project" value="UniProtKB-KW"/>
</dbReference>
<dbReference type="Proteomes" id="UP000276232">
    <property type="component" value="Unassembled WGS sequence"/>
</dbReference>
<evidence type="ECO:0000313" key="16">
    <source>
        <dbReference type="EMBL" id="ROP26639.1"/>
    </source>
</evidence>
<evidence type="ECO:0000256" key="8">
    <source>
        <dbReference type="ARBA" id="ARBA00022840"/>
    </source>
</evidence>
<proteinExistence type="predicted"/>
<name>A0A3N1G8R4_9ACTN</name>
<evidence type="ECO:0000256" key="10">
    <source>
        <dbReference type="ARBA" id="ARBA00023172"/>
    </source>
</evidence>
<evidence type="ECO:0000256" key="11">
    <source>
        <dbReference type="ARBA" id="ARBA00023204"/>
    </source>
</evidence>
<dbReference type="Gene3D" id="1.10.3260.10">
    <property type="entry name" value="DNA ligase, ATP-dependent, N-terminal domain"/>
    <property type="match status" value="1"/>
</dbReference>
<dbReference type="InterPro" id="IPR012340">
    <property type="entry name" value="NA-bd_OB-fold"/>
</dbReference>
<comment type="caution">
    <text evidence="16">The sequence shown here is derived from an EMBL/GenBank/DDBJ whole genome shotgun (WGS) entry which is preliminary data.</text>
</comment>
<dbReference type="SUPFAM" id="SSF56091">
    <property type="entry name" value="DNA ligase/mRNA capping enzyme, catalytic domain"/>
    <property type="match status" value="1"/>
</dbReference>
<dbReference type="PROSITE" id="PS50160">
    <property type="entry name" value="DNA_LIGASE_A3"/>
    <property type="match status" value="1"/>
</dbReference>
<evidence type="ECO:0000259" key="15">
    <source>
        <dbReference type="PROSITE" id="PS50160"/>
    </source>
</evidence>
<dbReference type="Gene3D" id="3.30.470.30">
    <property type="entry name" value="DNA ligase/mRNA capping enzyme"/>
    <property type="match status" value="2"/>
</dbReference>
<dbReference type="OrthoDB" id="3733803at2"/>
<evidence type="ECO:0000256" key="7">
    <source>
        <dbReference type="ARBA" id="ARBA00022763"/>
    </source>
</evidence>
<keyword evidence="7" id="KW-0227">DNA damage</keyword>
<dbReference type="EC" id="6.5.1.1" evidence="1"/>
<dbReference type="Pfam" id="PF01068">
    <property type="entry name" value="DNA_ligase_A_M"/>
    <property type="match status" value="2"/>
</dbReference>
<dbReference type="FunCoup" id="A0A3N1G8R4">
    <property type="interactions" value="180"/>
</dbReference>
<dbReference type="RefSeq" id="WP_123381340.1">
    <property type="nucleotide sequence ID" value="NZ_RJKN01000011.1"/>
</dbReference>
<evidence type="ECO:0000256" key="14">
    <source>
        <dbReference type="SAM" id="MobiDB-lite"/>
    </source>
</evidence>
<dbReference type="GO" id="GO:0006281">
    <property type="term" value="P:DNA repair"/>
    <property type="evidence" value="ECO:0007669"/>
    <property type="project" value="UniProtKB-KW"/>
</dbReference>
<dbReference type="GO" id="GO:0003910">
    <property type="term" value="F:DNA ligase (ATP) activity"/>
    <property type="evidence" value="ECO:0007669"/>
    <property type="project" value="UniProtKB-EC"/>
</dbReference>
<evidence type="ECO:0000256" key="2">
    <source>
        <dbReference type="ARBA" id="ARBA00022598"/>
    </source>
</evidence>
<dbReference type="PANTHER" id="PTHR45674:SF13">
    <property type="entry name" value="DNA LIGASE-RELATED"/>
    <property type="match status" value="1"/>
</dbReference>
<keyword evidence="2 16" id="KW-0436">Ligase</keyword>
<keyword evidence="5" id="KW-0479">Metal-binding</keyword>
<evidence type="ECO:0000256" key="5">
    <source>
        <dbReference type="ARBA" id="ARBA00022723"/>
    </source>
</evidence>
<dbReference type="Pfam" id="PF04679">
    <property type="entry name" value="DNA_ligase_A_C"/>
    <property type="match status" value="1"/>
</dbReference>
<dbReference type="GO" id="GO:0005524">
    <property type="term" value="F:ATP binding"/>
    <property type="evidence" value="ECO:0007669"/>
    <property type="project" value="UniProtKB-KW"/>
</dbReference>
<dbReference type="InterPro" id="IPR036599">
    <property type="entry name" value="DNA_ligase_N_sf"/>
</dbReference>
<keyword evidence="6" id="KW-0547">Nucleotide-binding</keyword>
<dbReference type="InParanoid" id="A0A3N1G8R4"/>
<comment type="catalytic activity">
    <reaction evidence="13">
        <text>ATP + (deoxyribonucleotide)n-3'-hydroxyl + 5'-phospho-(deoxyribonucleotide)m = (deoxyribonucleotide)n+m + AMP + diphosphate.</text>
        <dbReference type="EC" id="6.5.1.1"/>
    </reaction>
</comment>
<dbReference type="GO" id="GO:0006260">
    <property type="term" value="P:DNA replication"/>
    <property type="evidence" value="ECO:0007669"/>
    <property type="project" value="UniProtKB-KW"/>
</dbReference>
<keyword evidence="3" id="KW-0132">Cell division</keyword>
<evidence type="ECO:0000256" key="1">
    <source>
        <dbReference type="ARBA" id="ARBA00012727"/>
    </source>
</evidence>
<organism evidence="16 17">
    <name type="scientific">Pseudokineococcus lusitanus</name>
    <dbReference type="NCBI Taxonomy" id="763993"/>
    <lineage>
        <taxon>Bacteria</taxon>
        <taxon>Bacillati</taxon>
        <taxon>Actinomycetota</taxon>
        <taxon>Actinomycetes</taxon>
        <taxon>Kineosporiales</taxon>
        <taxon>Kineosporiaceae</taxon>
        <taxon>Pseudokineococcus</taxon>
    </lineage>
</organism>
<evidence type="ECO:0000256" key="6">
    <source>
        <dbReference type="ARBA" id="ARBA00022741"/>
    </source>
</evidence>
<evidence type="ECO:0000256" key="9">
    <source>
        <dbReference type="ARBA" id="ARBA00022842"/>
    </source>
</evidence>
<sequence>MLLAALAARLEEVAATSSRREKAEVLAGLLRQAGPAELPVLVRYLEGELPQRRTGLGWRSLAGGPPPAAAATLEVLDVDAAMAAAAAEQGPGSTGRRRGHLLDLMGRATAAEQHLVAGLVSGELRQGAQRGVLVEALAGAAGVPAAVVRRALTLSGDVVEVAVAALGADGPAAARAALEAVRLEVGRPVSPMLAASAPDVPAALARTGAAVVEWKLDGVRVQVHRDEGPDGSPRVRVWTRTLEEVTGSLPEVVAAVAALPARTLVLDGEVLLLRPADDADEADDADDADDGVPAWQRRRPAPFQETSSRVATRGARAVAVAAAGAGAGDELPAEQPAPAGAVPGPAVRTSPDAGDGDGDPSPLQLVLFDVLHRDGEDLLDAPLRRRREVLLDLAPHLAVPGAAAAPRADGDEDGDDPSAPAAALAREALARGHEGVVVKGAGSPYAAGRRGAAWVKVKPRLTLDLVVLAVERGSGRRRGQLSNLWLGARDPEGRFGPPGGAVMLGKTFKGLTDAMLAWQTEHLRALAVPDADGREDGYVVHVRPELVVEIALDGVQTSPRYPAGLALRFARVVAHRPDKPAAEADTVAAVEALHAAARGLPDPGRDPDEA</sequence>
<feature type="region of interest" description="Disordered" evidence="14">
    <location>
        <begin position="327"/>
        <end position="361"/>
    </location>
</feature>